<gene>
    <name evidence="1" type="ORF">FDK22_02460</name>
</gene>
<evidence type="ECO:0000313" key="1">
    <source>
        <dbReference type="EMBL" id="TLP40901.1"/>
    </source>
</evidence>
<name>A0A5R8Y4Y2_9BACT</name>
<reference evidence="1 2" key="1">
    <citation type="submission" date="2019-05" db="EMBL/GenBank/DDBJ databases">
        <title>Arcobacter sp. nov., isolated from sea sediment.</title>
        <authorList>
            <person name="Kim W."/>
        </authorList>
    </citation>
    <scope>NUCLEOTIDE SEQUENCE [LARGE SCALE GENOMIC DNA]</scope>
    <source>
        <strain evidence="1 2">CAU 1517</strain>
    </source>
</reference>
<comment type="caution">
    <text evidence="1">The sequence shown here is derived from an EMBL/GenBank/DDBJ whole genome shotgun (WGS) entry which is preliminary data.</text>
</comment>
<organism evidence="1 2">
    <name type="scientific">Arcobacter arenosus</name>
    <dbReference type="NCBI Taxonomy" id="2576037"/>
    <lineage>
        <taxon>Bacteria</taxon>
        <taxon>Pseudomonadati</taxon>
        <taxon>Campylobacterota</taxon>
        <taxon>Epsilonproteobacteria</taxon>
        <taxon>Campylobacterales</taxon>
        <taxon>Arcobacteraceae</taxon>
        <taxon>Arcobacter</taxon>
    </lineage>
</organism>
<keyword evidence="2" id="KW-1185">Reference proteome</keyword>
<proteinExistence type="predicted"/>
<dbReference type="AlphaFoldDB" id="A0A5R8Y4Y2"/>
<accession>A0A5R8Y4Y2</accession>
<sequence length="115" mass="13328">MQKIEVSKLSKIIARNGKEDLREINLAIKEINEILELEEVRKTQIKNKLKEVSIPTSIAKLENHLREIKNNLECLNLFSKILNSKKIIALNELKNELDISEKIDFSKATPLARFF</sequence>
<protein>
    <submittedName>
        <fullName evidence="1">Uncharacterized protein</fullName>
    </submittedName>
</protein>
<dbReference type="Proteomes" id="UP000308901">
    <property type="component" value="Unassembled WGS sequence"/>
</dbReference>
<evidence type="ECO:0000313" key="2">
    <source>
        <dbReference type="Proteomes" id="UP000308901"/>
    </source>
</evidence>
<dbReference type="RefSeq" id="WP_138151303.1">
    <property type="nucleotide sequence ID" value="NZ_VANU01000001.1"/>
</dbReference>
<dbReference type="EMBL" id="VANU01000001">
    <property type="protein sequence ID" value="TLP40901.1"/>
    <property type="molecule type" value="Genomic_DNA"/>
</dbReference>